<proteinExistence type="predicted"/>
<comment type="caution">
    <text evidence="1">The sequence shown here is derived from an EMBL/GenBank/DDBJ whole genome shotgun (WGS) entry which is preliminary data.</text>
</comment>
<name>A0A699H7H4_TANCI</name>
<dbReference type="EMBL" id="BKCJ010118998">
    <property type="protein sequence ID" value="GEX61449.1"/>
    <property type="molecule type" value="Genomic_DNA"/>
</dbReference>
<reference evidence="1" key="1">
    <citation type="journal article" date="2019" name="Sci. Rep.">
        <title>Draft genome of Tanacetum cinerariifolium, the natural source of mosquito coil.</title>
        <authorList>
            <person name="Yamashiro T."/>
            <person name="Shiraishi A."/>
            <person name="Satake H."/>
            <person name="Nakayama K."/>
        </authorList>
    </citation>
    <scope>NUCLEOTIDE SEQUENCE</scope>
</reference>
<dbReference type="AlphaFoldDB" id="A0A699H7H4"/>
<sequence length="353" mass="39845">MGDEHIDTISATESDEFIKSSVENLVPIPSESEGESECDVPVCEEFTTFSNVLFDAEYKSDSSDDQSSSDEDVPEKIFSTPLFDEEIIPIKMDQHHHNAESDLMESLRIHDSSLIISSKIDSLLDEFADELALLKSIPPGIDETDCDFEEDIRLIKKLLYDNSSPRLPEEFVFANYDTEIESFSPSPILVEDSDCFMKEVDLSFTLDYPMSSGIEDDDYYSERDILIFKDFPSNDTLSLPEKESFYFDISSFSRPLAKPPDGNTGILKIKMMGDISDQKVLISKLMITLATHQEKSPDLLSHRSLKTFQPSAKCPFLSPLISLSMREFGPANRPKTSASLEAPHAYQYFSFSF</sequence>
<organism evidence="1">
    <name type="scientific">Tanacetum cinerariifolium</name>
    <name type="common">Dalmatian daisy</name>
    <name type="synonym">Chrysanthemum cinerariifolium</name>
    <dbReference type="NCBI Taxonomy" id="118510"/>
    <lineage>
        <taxon>Eukaryota</taxon>
        <taxon>Viridiplantae</taxon>
        <taxon>Streptophyta</taxon>
        <taxon>Embryophyta</taxon>
        <taxon>Tracheophyta</taxon>
        <taxon>Spermatophyta</taxon>
        <taxon>Magnoliopsida</taxon>
        <taxon>eudicotyledons</taxon>
        <taxon>Gunneridae</taxon>
        <taxon>Pentapetalae</taxon>
        <taxon>asterids</taxon>
        <taxon>campanulids</taxon>
        <taxon>Asterales</taxon>
        <taxon>Asteraceae</taxon>
        <taxon>Asteroideae</taxon>
        <taxon>Anthemideae</taxon>
        <taxon>Anthemidinae</taxon>
        <taxon>Tanacetum</taxon>
    </lineage>
</organism>
<protein>
    <recommendedName>
        <fullName evidence="2">Reverse transcriptase domain-containing protein</fullName>
    </recommendedName>
</protein>
<accession>A0A699H7H4</accession>
<evidence type="ECO:0008006" key="2">
    <source>
        <dbReference type="Google" id="ProtNLM"/>
    </source>
</evidence>
<evidence type="ECO:0000313" key="1">
    <source>
        <dbReference type="EMBL" id="GEX61449.1"/>
    </source>
</evidence>
<gene>
    <name evidence="1" type="ORF">Tci_333424</name>
</gene>